<evidence type="ECO:0000256" key="1">
    <source>
        <dbReference type="SAM" id="MobiDB-lite"/>
    </source>
</evidence>
<proteinExistence type="predicted"/>
<feature type="chain" id="PRO_5042217738" description="Twin-arginine translocation signal domain-containing protein" evidence="2">
    <location>
        <begin position="19"/>
        <end position="181"/>
    </location>
</feature>
<accession>A0AAD2PXA7</accession>
<evidence type="ECO:0000313" key="3">
    <source>
        <dbReference type="EMBL" id="CAJ1965768.1"/>
    </source>
</evidence>
<keyword evidence="2" id="KW-0732">Signal</keyword>
<name>A0AAD2PXA7_9STRA</name>
<dbReference type="Proteomes" id="UP001295423">
    <property type="component" value="Unassembled WGS sequence"/>
</dbReference>
<dbReference type="EMBL" id="CAKOGP040002225">
    <property type="protein sequence ID" value="CAJ1965768.1"/>
    <property type="molecule type" value="Genomic_DNA"/>
</dbReference>
<keyword evidence="4" id="KW-1185">Reference proteome</keyword>
<protein>
    <recommendedName>
        <fullName evidence="5">Twin-arginine translocation signal domain-containing protein</fullName>
    </recommendedName>
</protein>
<evidence type="ECO:0000313" key="4">
    <source>
        <dbReference type="Proteomes" id="UP001295423"/>
    </source>
</evidence>
<comment type="caution">
    <text evidence="3">The sequence shown here is derived from an EMBL/GenBank/DDBJ whole genome shotgun (WGS) entry which is preliminary data.</text>
</comment>
<feature type="signal peptide" evidence="2">
    <location>
        <begin position="1"/>
        <end position="18"/>
    </location>
</feature>
<evidence type="ECO:0008006" key="5">
    <source>
        <dbReference type="Google" id="ProtNLM"/>
    </source>
</evidence>
<evidence type="ECO:0000256" key="2">
    <source>
        <dbReference type="SAM" id="SignalP"/>
    </source>
</evidence>
<dbReference type="InterPro" id="IPR006311">
    <property type="entry name" value="TAT_signal"/>
</dbReference>
<dbReference type="InterPro" id="IPR019546">
    <property type="entry name" value="TAT_signal_bac_arc"/>
</dbReference>
<dbReference type="NCBIfam" id="TIGR01409">
    <property type="entry name" value="TAT_signal_seq"/>
    <property type="match status" value="1"/>
</dbReference>
<organism evidence="3 4">
    <name type="scientific">Cylindrotheca closterium</name>
    <dbReference type="NCBI Taxonomy" id="2856"/>
    <lineage>
        <taxon>Eukaryota</taxon>
        <taxon>Sar</taxon>
        <taxon>Stramenopiles</taxon>
        <taxon>Ochrophyta</taxon>
        <taxon>Bacillariophyta</taxon>
        <taxon>Bacillariophyceae</taxon>
        <taxon>Bacillariophycidae</taxon>
        <taxon>Bacillariales</taxon>
        <taxon>Bacillariaceae</taxon>
        <taxon>Cylindrotheca</taxon>
    </lineage>
</organism>
<dbReference type="PROSITE" id="PS51318">
    <property type="entry name" value="TAT"/>
    <property type="match status" value="1"/>
</dbReference>
<feature type="region of interest" description="Disordered" evidence="1">
    <location>
        <begin position="126"/>
        <end position="147"/>
    </location>
</feature>
<reference evidence="3" key="1">
    <citation type="submission" date="2023-08" db="EMBL/GenBank/DDBJ databases">
        <authorList>
            <person name="Audoor S."/>
            <person name="Bilcke G."/>
        </authorList>
    </citation>
    <scope>NUCLEOTIDE SEQUENCE</scope>
</reference>
<gene>
    <name evidence="3" type="ORF">CYCCA115_LOCUS21360</name>
</gene>
<dbReference type="AlphaFoldDB" id="A0AAD2PXA7"/>
<sequence length="181" mass="19869">MLKYIVGFLLCSTLQVTGFSTPGRNNGSRTKKHETSIGAVTTNDNSQSDEFQRRQFLKTSAFAAIGMLGASSAFPQEAQAQYVLDDETGEYVQVEDGDWQEAWRQRLDKAKGMSQQEIFQAARGAGNLNLKDGPESDASKKRRAMSGCRDAAVRDKAKAGNERECTSRVFGGEVDFILEAL</sequence>